<dbReference type="Proteomes" id="UP001165135">
    <property type="component" value="Unassembled WGS sequence"/>
</dbReference>
<evidence type="ECO:0000313" key="1">
    <source>
        <dbReference type="EMBL" id="GLY80521.1"/>
    </source>
</evidence>
<protein>
    <submittedName>
        <fullName evidence="1">Uncharacterized protein</fullName>
    </submittedName>
</protein>
<organism evidence="1 2">
    <name type="scientific">Actinoallomurus iriomotensis</name>
    <dbReference type="NCBI Taxonomy" id="478107"/>
    <lineage>
        <taxon>Bacteria</taxon>
        <taxon>Bacillati</taxon>
        <taxon>Actinomycetota</taxon>
        <taxon>Actinomycetes</taxon>
        <taxon>Streptosporangiales</taxon>
        <taxon>Thermomonosporaceae</taxon>
        <taxon>Actinoallomurus</taxon>
    </lineage>
</organism>
<evidence type="ECO:0000313" key="2">
    <source>
        <dbReference type="Proteomes" id="UP001165135"/>
    </source>
</evidence>
<dbReference type="AlphaFoldDB" id="A0A9W6RRB9"/>
<accession>A0A9W6RRB9</accession>
<dbReference type="EMBL" id="BSTJ01000015">
    <property type="protein sequence ID" value="GLY80521.1"/>
    <property type="molecule type" value="Genomic_DNA"/>
</dbReference>
<comment type="caution">
    <text evidence="1">The sequence shown here is derived from an EMBL/GenBank/DDBJ whole genome shotgun (WGS) entry which is preliminary data.</text>
</comment>
<reference evidence="1" key="1">
    <citation type="submission" date="2023-03" db="EMBL/GenBank/DDBJ databases">
        <title>Actinoallomurus iriomotensis NBRC 103681.</title>
        <authorList>
            <person name="Ichikawa N."/>
            <person name="Sato H."/>
            <person name="Tonouchi N."/>
        </authorList>
    </citation>
    <scope>NUCLEOTIDE SEQUENCE</scope>
    <source>
        <strain evidence="1">NBRC 103681</strain>
    </source>
</reference>
<proteinExistence type="predicted"/>
<name>A0A9W6RRB9_9ACTN</name>
<gene>
    <name evidence="1" type="ORF">Airi01_087880</name>
</gene>
<sequence length="62" mass="6717">MTMVTFEFSPESRRCGHPCAVDRARSGFGPHRPASRELIDAFITVLMDGLRPSPATPIGDAS</sequence>